<feature type="region of interest" description="Disordered" evidence="1">
    <location>
        <begin position="1"/>
        <end position="29"/>
    </location>
</feature>
<reference evidence="2" key="2">
    <citation type="submission" date="2025-09" db="UniProtKB">
        <authorList>
            <consortium name="Ensembl"/>
        </authorList>
    </citation>
    <scope>IDENTIFICATION</scope>
</reference>
<gene>
    <name evidence="2" type="primary">LOC102014837</name>
</gene>
<dbReference type="AlphaFoldDB" id="A0A8C2YU21"/>
<feature type="compositionally biased region" description="Pro residues" evidence="1">
    <location>
        <begin position="176"/>
        <end position="189"/>
    </location>
</feature>
<evidence type="ECO:0000256" key="1">
    <source>
        <dbReference type="SAM" id="MobiDB-lite"/>
    </source>
</evidence>
<feature type="region of interest" description="Disordered" evidence="1">
    <location>
        <begin position="152"/>
        <end position="189"/>
    </location>
</feature>
<proteinExistence type="predicted"/>
<reference evidence="2" key="1">
    <citation type="submission" date="2025-08" db="UniProtKB">
        <authorList>
            <consortium name="Ensembl"/>
        </authorList>
    </citation>
    <scope>IDENTIFICATION</scope>
</reference>
<dbReference type="RefSeq" id="XP_005391757.1">
    <property type="nucleotide sequence ID" value="XM_005391700.2"/>
</dbReference>
<keyword evidence="3" id="KW-1185">Reference proteome</keyword>
<feature type="compositionally biased region" description="Low complexity" evidence="1">
    <location>
        <begin position="18"/>
        <end position="27"/>
    </location>
</feature>
<protein>
    <submittedName>
        <fullName evidence="2">Proline-rich receptor-like protein kinase PERK2</fullName>
    </submittedName>
</protein>
<sequence>MNPHPSPLGGLGSPSPGPRKSGPDGRSATCSASRMEVLDEFDSEFPQSVTFCQLISVKDFERQAVTYTERALRRLFRTLDRAPRLAERVLRKSKQAECEQRGIFSFLWAKFLCAFQGNLNLCNSMGALEMRRRLDQLKRSIHRVHLYARDAKKKRRKSKLKKPEPILRQDRSTSPCLPPALLPPPPAPSLPPPVTTMTSVVAPSPPVYTMPRVFGPFPSLPSKPMEKLDNTGSEVQLNWNGLSSNPKSHMVDLTPLVLNPGGFHLSYLARNSPHKLHCPGFHWTSASSGSPSSDKPPECAVKASIFTPPVLFKFQPLPRPKDDSENSPGSAESTSQEKSP</sequence>
<accession>A0A8C2YU21</accession>
<dbReference type="GeneID" id="102014837"/>
<feature type="compositionally biased region" description="Basic and acidic residues" evidence="1">
    <location>
        <begin position="161"/>
        <end position="171"/>
    </location>
</feature>
<dbReference type="OrthoDB" id="9836384at2759"/>
<dbReference type="GeneTree" id="ENSGT00390000004807"/>
<name>A0A8C2YU21_CHILA</name>
<feature type="compositionally biased region" description="Polar residues" evidence="1">
    <location>
        <begin position="326"/>
        <end position="340"/>
    </location>
</feature>
<organism evidence="2 3">
    <name type="scientific">Chinchilla lanigera</name>
    <name type="common">Long-tailed chinchilla</name>
    <name type="synonym">Chinchilla villidera</name>
    <dbReference type="NCBI Taxonomy" id="34839"/>
    <lineage>
        <taxon>Eukaryota</taxon>
        <taxon>Metazoa</taxon>
        <taxon>Chordata</taxon>
        <taxon>Craniata</taxon>
        <taxon>Vertebrata</taxon>
        <taxon>Euteleostomi</taxon>
        <taxon>Mammalia</taxon>
        <taxon>Eutheria</taxon>
        <taxon>Euarchontoglires</taxon>
        <taxon>Glires</taxon>
        <taxon>Rodentia</taxon>
        <taxon>Hystricomorpha</taxon>
        <taxon>Chinchillidae</taxon>
        <taxon>Chinchilla</taxon>
    </lineage>
</organism>
<feature type="region of interest" description="Disordered" evidence="1">
    <location>
        <begin position="313"/>
        <end position="340"/>
    </location>
</feature>
<dbReference type="PANTHER" id="PTHR36867">
    <property type="entry name" value="MCG131172, ISOFORM CRA_A"/>
    <property type="match status" value="1"/>
</dbReference>
<dbReference type="Proteomes" id="UP000694398">
    <property type="component" value="Unassembled WGS sequence"/>
</dbReference>
<evidence type="ECO:0000313" key="3">
    <source>
        <dbReference type="Proteomes" id="UP000694398"/>
    </source>
</evidence>
<dbReference type="PANTHER" id="PTHR36867:SF1">
    <property type="entry name" value="RIKEN CDNA 2610318N02 GENE"/>
    <property type="match status" value="1"/>
</dbReference>
<dbReference type="Ensembl" id="ENSCLAT00000023556.1">
    <property type="protein sequence ID" value="ENSCLAP00000023335.1"/>
    <property type="gene ID" value="ENSCLAG00000016001.1"/>
</dbReference>
<evidence type="ECO:0000313" key="2">
    <source>
        <dbReference type="Ensembl" id="ENSCLAP00000023335.1"/>
    </source>
</evidence>
<dbReference type="OMA" id="NPKSHMV"/>